<dbReference type="AlphaFoldDB" id="A0A419UX50"/>
<dbReference type="SUPFAM" id="SSF52402">
    <property type="entry name" value="Adenine nucleotide alpha hydrolases-like"/>
    <property type="match status" value="2"/>
</dbReference>
<evidence type="ECO:0000313" key="3">
    <source>
        <dbReference type="EMBL" id="RKD69706.1"/>
    </source>
</evidence>
<dbReference type="InterPro" id="IPR006015">
    <property type="entry name" value="Universal_stress_UspA"/>
</dbReference>
<comment type="caution">
    <text evidence="3">The sequence shown here is derived from an EMBL/GenBank/DDBJ whole genome shotgun (WGS) entry which is preliminary data.</text>
</comment>
<dbReference type="InterPro" id="IPR014729">
    <property type="entry name" value="Rossmann-like_a/b/a_fold"/>
</dbReference>
<dbReference type="Pfam" id="PF00582">
    <property type="entry name" value="Usp"/>
    <property type="match status" value="2"/>
</dbReference>
<accession>A0A419UX50</accession>
<reference evidence="3 4" key="1">
    <citation type="submission" date="2018-09" db="EMBL/GenBank/DDBJ databases">
        <title>Genomic Encyclopedia of Archaeal and Bacterial Type Strains, Phase II (KMG-II): from individual species to whole genera.</title>
        <authorList>
            <person name="Goeker M."/>
        </authorList>
    </citation>
    <scope>NUCLEOTIDE SEQUENCE [LARGE SCALE GENOMIC DNA]</scope>
    <source>
        <strain evidence="3 4">DSM 17008</strain>
    </source>
</reference>
<evidence type="ECO:0000259" key="2">
    <source>
        <dbReference type="Pfam" id="PF00582"/>
    </source>
</evidence>
<dbReference type="PRINTS" id="PR01438">
    <property type="entry name" value="UNVRSLSTRESS"/>
</dbReference>
<name>A0A419UX50_9BACL</name>
<proteinExistence type="inferred from homology"/>
<dbReference type="PANTHER" id="PTHR46268">
    <property type="entry name" value="STRESS RESPONSE PROTEIN NHAX"/>
    <property type="match status" value="1"/>
</dbReference>
<dbReference type="CDD" id="cd00293">
    <property type="entry name" value="USP-like"/>
    <property type="match status" value="2"/>
</dbReference>
<dbReference type="EMBL" id="RAPK01000011">
    <property type="protein sequence ID" value="RKD69706.1"/>
    <property type="molecule type" value="Genomic_DNA"/>
</dbReference>
<dbReference type="Proteomes" id="UP000285120">
    <property type="component" value="Unassembled WGS sequence"/>
</dbReference>
<organism evidence="3 4">
    <name type="scientific">Sinobaca qinghaiensis</name>
    <dbReference type="NCBI Taxonomy" id="342944"/>
    <lineage>
        <taxon>Bacteria</taxon>
        <taxon>Bacillati</taxon>
        <taxon>Bacillota</taxon>
        <taxon>Bacilli</taxon>
        <taxon>Bacillales</taxon>
        <taxon>Sporolactobacillaceae</taxon>
        <taxon>Sinobaca</taxon>
    </lineage>
</organism>
<feature type="domain" description="UspA" evidence="2">
    <location>
        <begin position="152"/>
        <end position="291"/>
    </location>
</feature>
<dbReference type="PANTHER" id="PTHR46268:SF6">
    <property type="entry name" value="UNIVERSAL STRESS PROTEIN UP12"/>
    <property type="match status" value="1"/>
</dbReference>
<feature type="domain" description="UspA" evidence="2">
    <location>
        <begin position="4"/>
        <end position="144"/>
    </location>
</feature>
<gene>
    <name evidence="3" type="ORF">ATL39_3133</name>
</gene>
<keyword evidence="4" id="KW-1185">Reference proteome</keyword>
<dbReference type="RefSeq" id="WP_170146965.1">
    <property type="nucleotide sequence ID" value="NZ_RAPK01000011.1"/>
</dbReference>
<evidence type="ECO:0000313" key="4">
    <source>
        <dbReference type="Proteomes" id="UP000285120"/>
    </source>
</evidence>
<evidence type="ECO:0000256" key="1">
    <source>
        <dbReference type="ARBA" id="ARBA00008791"/>
    </source>
</evidence>
<sequence length="300" mass="33350">MERYKRILVATDGSEHAELALKRGIYLALRHNSRLFICHVVESREYSRVPVFRDEIKQAAVENGLNILKESKKQAEQAGLAYVETIIKRDPFPQKKMAEDVLPLYSIDLVVTGSSGLGPIERYVLGSVSSGMAHRAECDVLVVRNKNPLENYKRILICIDESSMAVNAFTAGLDLAETQKAEVTAVHVLHTPLVHSLEQLQEDIQDVYLKNGELLLEKYKKLAAEKGNSDMTITLEYGSPKHTIPKETAVRFQSDLIIAGAVGAGREKGLRLGSVSEGIVRRADCDVLVARPRFLMPIED</sequence>
<dbReference type="Gene3D" id="3.40.50.620">
    <property type="entry name" value="HUPs"/>
    <property type="match status" value="2"/>
</dbReference>
<protein>
    <submittedName>
        <fullName evidence="3">Nucleotide-binding universal stress UspA family protein</fullName>
    </submittedName>
</protein>
<comment type="similarity">
    <text evidence="1">Belongs to the universal stress protein A family.</text>
</comment>
<dbReference type="InterPro" id="IPR006016">
    <property type="entry name" value="UspA"/>
</dbReference>